<evidence type="ECO:0000256" key="1">
    <source>
        <dbReference type="SAM" id="MobiDB-lite"/>
    </source>
</evidence>
<feature type="compositionally biased region" description="Low complexity" evidence="1">
    <location>
        <begin position="442"/>
        <end position="453"/>
    </location>
</feature>
<reference evidence="2 3" key="1">
    <citation type="submission" date="2019-09" db="EMBL/GenBank/DDBJ databases">
        <title>The hologenome of the rock-dwelling lichen Lasallia pustulata.</title>
        <authorList>
            <person name="Greshake Tzovaras B."/>
            <person name="Segers F."/>
            <person name="Bicker A."/>
            <person name="Dal Grande F."/>
            <person name="Otte J."/>
            <person name="Hankeln T."/>
            <person name="Schmitt I."/>
            <person name="Ebersberger I."/>
        </authorList>
    </citation>
    <scope>NUCLEOTIDE SEQUENCE [LARGE SCALE GENOMIC DNA]</scope>
    <source>
        <strain evidence="2">A1-1</strain>
    </source>
</reference>
<feature type="region of interest" description="Disordered" evidence="1">
    <location>
        <begin position="601"/>
        <end position="636"/>
    </location>
</feature>
<dbReference type="Proteomes" id="UP000324767">
    <property type="component" value="Unassembled WGS sequence"/>
</dbReference>
<feature type="compositionally biased region" description="Polar residues" evidence="1">
    <location>
        <begin position="493"/>
        <end position="512"/>
    </location>
</feature>
<gene>
    <name evidence="2" type="ORF">FRX48_00260</name>
</gene>
<comment type="caution">
    <text evidence="2">The sequence shown here is derived from an EMBL/GenBank/DDBJ whole genome shotgun (WGS) entry which is preliminary data.</text>
</comment>
<feature type="compositionally biased region" description="Low complexity" evidence="1">
    <location>
        <begin position="617"/>
        <end position="633"/>
    </location>
</feature>
<sequence>MPTYFARSSKVTLSIANLAKTTDPGPLDHRDAQTRNRLQTATSEISNGTVLKEMPIYTQDDRSHIRFLGEHRDMPFFMVRTGEYSLDSETHGRTVEDSSTLFPPASSTSSCDSVALIRSGTAYSSFTTPTPKLATDLAHSLEASREEEDGISHTTPVNHKSREPELTLSNIPQSRSTIIPEPHALTLTVFLSKSSFLKTYDRTLERYVTQDVKIDVFFNGELCASTYVPERYRGYANQQTELTQRFSGRRISRLAQRPWVLVPARVDGEGASGKNRRSTDGDSAKQRWEALSSALSVEAGKWGPNGYGELPVIGDYLTSLAKLEMPPEVKELQTSGSPNFGILDVVIIHGKGQKDDSSAAYLSEPTRLRVKEFVPHTAADIRCDQKPAIQPLKISCSTLAASVPRQRPKINADAQISAQKLSPLKPRSFSGNSGGPEGGSFIRPRAPSAAPSAIKRRRSSTIPFTQTPDQHAVEPKGTTRRYRTLMADFRGTRLSSSPQFMSTRRSGSSAGQVSLPPPQQSSGGKLSTINDRPQCGKEDHSLSGTSITVASIPKTPHVAEKSFKGFSATEEQPKPKRARMAYHTVLTDKMTLAEEMAAIEASSKEESLDGPMMTTRSSFPSTASTNAPSTSASGTLVSTTPFSSFDDTEATLDTGILSFARKVTRSNSRGSLHLAPTETAQQATPSTTGESIKSPAAITRLARRRRPTASATEAAGAGPSNALWPTPALSKDCVITYAEGLTRQVKTERNGWFEEKGVLMGVRYLVGS</sequence>
<accession>A0A5M8Q075</accession>
<evidence type="ECO:0000313" key="3">
    <source>
        <dbReference type="Proteomes" id="UP000324767"/>
    </source>
</evidence>
<feature type="region of interest" description="Disordered" evidence="1">
    <location>
        <begin position="667"/>
        <end position="722"/>
    </location>
</feature>
<dbReference type="AlphaFoldDB" id="A0A5M8Q075"/>
<feature type="compositionally biased region" description="Polar residues" evidence="1">
    <location>
        <begin position="678"/>
        <end position="691"/>
    </location>
</feature>
<proteinExistence type="predicted"/>
<organism evidence="2 3">
    <name type="scientific">Lasallia pustulata</name>
    <dbReference type="NCBI Taxonomy" id="136370"/>
    <lineage>
        <taxon>Eukaryota</taxon>
        <taxon>Fungi</taxon>
        <taxon>Dikarya</taxon>
        <taxon>Ascomycota</taxon>
        <taxon>Pezizomycotina</taxon>
        <taxon>Lecanoromycetes</taxon>
        <taxon>OSLEUM clade</taxon>
        <taxon>Umbilicariomycetidae</taxon>
        <taxon>Umbilicariales</taxon>
        <taxon>Umbilicariaceae</taxon>
        <taxon>Lasallia</taxon>
    </lineage>
</organism>
<dbReference type="OrthoDB" id="3556832at2759"/>
<feature type="region of interest" description="Disordered" evidence="1">
    <location>
        <begin position="414"/>
        <end position="553"/>
    </location>
</feature>
<name>A0A5M8Q075_9LECA</name>
<protein>
    <submittedName>
        <fullName evidence="2">Uncharacterized protein</fullName>
    </submittedName>
</protein>
<dbReference type="EMBL" id="VXIT01000001">
    <property type="protein sequence ID" value="KAA6415544.1"/>
    <property type="molecule type" value="Genomic_DNA"/>
</dbReference>
<feature type="region of interest" description="Disordered" evidence="1">
    <location>
        <begin position="145"/>
        <end position="164"/>
    </location>
</feature>
<feature type="compositionally biased region" description="Polar residues" evidence="1">
    <location>
        <begin position="520"/>
        <end position="531"/>
    </location>
</feature>
<evidence type="ECO:0000313" key="2">
    <source>
        <dbReference type="EMBL" id="KAA6415544.1"/>
    </source>
</evidence>